<sequence>MAEFFESYAIWIIWIIFGLFFLIFMVTAPCHAVFLLPFVGLPMFWLLPLGYALPINIAVWLASPFLYRVIRGAMRKPLQDGFQSLIGTEAKVVSKQALGHSAKYLVRAQGELWSAYSADTLRPGELVNIIGVKGIGVVVERVDNGSRSGKAGNLE</sequence>
<keyword evidence="1" id="KW-1133">Transmembrane helix</keyword>
<proteinExistence type="predicted"/>
<feature type="transmembrane region" description="Helical" evidence="1">
    <location>
        <begin position="45"/>
        <end position="67"/>
    </location>
</feature>
<keyword evidence="1" id="KW-0472">Membrane</keyword>
<evidence type="ECO:0000256" key="1">
    <source>
        <dbReference type="SAM" id="Phobius"/>
    </source>
</evidence>
<organism evidence="3">
    <name type="scientific">marine sediment metagenome</name>
    <dbReference type="NCBI Taxonomy" id="412755"/>
    <lineage>
        <taxon>unclassified sequences</taxon>
        <taxon>metagenomes</taxon>
        <taxon>ecological metagenomes</taxon>
    </lineage>
</organism>
<feature type="transmembrane region" description="Helical" evidence="1">
    <location>
        <begin position="12"/>
        <end position="39"/>
    </location>
</feature>
<gene>
    <name evidence="3" type="ORF">LCGC14_3081960</name>
</gene>
<keyword evidence="1" id="KW-0812">Transmembrane</keyword>
<evidence type="ECO:0000259" key="2">
    <source>
        <dbReference type="Pfam" id="PF01957"/>
    </source>
</evidence>
<comment type="caution">
    <text evidence="3">The sequence shown here is derived from an EMBL/GenBank/DDBJ whole genome shotgun (WGS) entry which is preliminary data.</text>
</comment>
<dbReference type="SUPFAM" id="SSF141322">
    <property type="entry name" value="NfeD domain-like"/>
    <property type="match status" value="1"/>
</dbReference>
<dbReference type="AlphaFoldDB" id="A0A0F8X1L0"/>
<feature type="domain" description="NfeD-like C-terminal" evidence="2">
    <location>
        <begin position="83"/>
        <end position="141"/>
    </location>
</feature>
<accession>A0A0F8X1L0</accession>
<dbReference type="InterPro" id="IPR012340">
    <property type="entry name" value="NA-bd_OB-fold"/>
</dbReference>
<dbReference type="InterPro" id="IPR002810">
    <property type="entry name" value="NfeD-like_C"/>
</dbReference>
<reference evidence="3" key="1">
    <citation type="journal article" date="2015" name="Nature">
        <title>Complex archaea that bridge the gap between prokaryotes and eukaryotes.</title>
        <authorList>
            <person name="Spang A."/>
            <person name="Saw J.H."/>
            <person name="Jorgensen S.L."/>
            <person name="Zaremba-Niedzwiedzka K."/>
            <person name="Martijn J."/>
            <person name="Lind A.E."/>
            <person name="van Eijk R."/>
            <person name="Schleper C."/>
            <person name="Guy L."/>
            <person name="Ettema T.J."/>
        </authorList>
    </citation>
    <scope>NUCLEOTIDE SEQUENCE</scope>
</reference>
<dbReference type="EMBL" id="LAZR01065855">
    <property type="protein sequence ID" value="KKK54710.1"/>
    <property type="molecule type" value="Genomic_DNA"/>
</dbReference>
<dbReference type="Gene3D" id="2.40.50.140">
    <property type="entry name" value="Nucleic acid-binding proteins"/>
    <property type="match status" value="1"/>
</dbReference>
<dbReference type="Pfam" id="PF01957">
    <property type="entry name" value="NfeD"/>
    <property type="match status" value="1"/>
</dbReference>
<name>A0A0F8X1L0_9ZZZZ</name>
<protein>
    <recommendedName>
        <fullName evidence="2">NfeD-like C-terminal domain-containing protein</fullName>
    </recommendedName>
</protein>
<evidence type="ECO:0000313" key="3">
    <source>
        <dbReference type="EMBL" id="KKK54710.1"/>
    </source>
</evidence>